<gene>
    <name evidence="1" type="ORF">BD626DRAFT_485825</name>
</gene>
<evidence type="ECO:0000313" key="1">
    <source>
        <dbReference type="EMBL" id="TRM65790.1"/>
    </source>
</evidence>
<name>A0A550CLV2_9AGAR</name>
<reference evidence="1 2" key="1">
    <citation type="journal article" date="2019" name="New Phytol.">
        <title>Comparative genomics reveals unique wood-decay strategies and fruiting body development in the Schizophyllaceae.</title>
        <authorList>
            <person name="Almasi E."/>
            <person name="Sahu N."/>
            <person name="Krizsan K."/>
            <person name="Balint B."/>
            <person name="Kovacs G.M."/>
            <person name="Kiss B."/>
            <person name="Cseklye J."/>
            <person name="Drula E."/>
            <person name="Henrissat B."/>
            <person name="Nagy I."/>
            <person name="Chovatia M."/>
            <person name="Adam C."/>
            <person name="LaButti K."/>
            <person name="Lipzen A."/>
            <person name="Riley R."/>
            <person name="Grigoriev I.V."/>
            <person name="Nagy L.G."/>
        </authorList>
    </citation>
    <scope>NUCLEOTIDE SEQUENCE [LARGE SCALE GENOMIC DNA]</scope>
    <source>
        <strain evidence="1 2">NL-1724</strain>
    </source>
</reference>
<protein>
    <submittedName>
        <fullName evidence="1">Uncharacterized protein</fullName>
    </submittedName>
</protein>
<evidence type="ECO:0000313" key="2">
    <source>
        <dbReference type="Proteomes" id="UP000320762"/>
    </source>
</evidence>
<dbReference type="EMBL" id="VDMD01000004">
    <property type="protein sequence ID" value="TRM65790.1"/>
    <property type="molecule type" value="Genomic_DNA"/>
</dbReference>
<comment type="caution">
    <text evidence="1">The sequence shown here is derived from an EMBL/GenBank/DDBJ whole genome shotgun (WGS) entry which is preliminary data.</text>
</comment>
<sequence length="154" mass="17824">MLRQRASVGASGKRTWRRPYKLTANHRIYLVAGHWLNRKQMHELNALRRRRVALHDYLDRLARRSNAPVRNGKTPLPATQSTQLGTLDVDVASEETLQALENFDATLLLPDWVKENDRRKCRVGTMTLSNMEHLLRMDALEVQRQADESRRAVS</sequence>
<dbReference type="Proteomes" id="UP000320762">
    <property type="component" value="Unassembled WGS sequence"/>
</dbReference>
<proteinExistence type="predicted"/>
<accession>A0A550CLV2</accession>
<organism evidence="1 2">
    <name type="scientific">Schizophyllum amplum</name>
    <dbReference type="NCBI Taxonomy" id="97359"/>
    <lineage>
        <taxon>Eukaryota</taxon>
        <taxon>Fungi</taxon>
        <taxon>Dikarya</taxon>
        <taxon>Basidiomycota</taxon>
        <taxon>Agaricomycotina</taxon>
        <taxon>Agaricomycetes</taxon>
        <taxon>Agaricomycetidae</taxon>
        <taxon>Agaricales</taxon>
        <taxon>Schizophyllaceae</taxon>
        <taxon>Schizophyllum</taxon>
    </lineage>
</organism>
<dbReference type="AlphaFoldDB" id="A0A550CLV2"/>
<keyword evidence="2" id="KW-1185">Reference proteome</keyword>